<evidence type="ECO:0000313" key="2">
    <source>
        <dbReference type="EMBL" id="MDR6539055.1"/>
    </source>
</evidence>
<accession>A0ABU1NM02</accession>
<feature type="transmembrane region" description="Helical" evidence="1">
    <location>
        <begin position="23"/>
        <end position="44"/>
    </location>
</feature>
<proteinExistence type="predicted"/>
<comment type="caution">
    <text evidence="2">The sequence shown here is derived from an EMBL/GenBank/DDBJ whole genome shotgun (WGS) entry which is preliminary data.</text>
</comment>
<gene>
    <name evidence="2" type="ORF">J2739_004850</name>
</gene>
<keyword evidence="3" id="KW-1185">Reference proteome</keyword>
<sequence length="48" mass="5383">MQIFESLSPPWIQLLRSEAGGSFMEYALVGLLILTVCMLLLLAWDKNA</sequence>
<evidence type="ECO:0000256" key="1">
    <source>
        <dbReference type="SAM" id="Phobius"/>
    </source>
</evidence>
<dbReference type="RefSeq" id="WP_309906435.1">
    <property type="nucleotide sequence ID" value="NZ_JAVDRF010000013.1"/>
</dbReference>
<keyword evidence="1" id="KW-0812">Transmembrane</keyword>
<keyword evidence="1" id="KW-1133">Transmembrane helix</keyword>
<name>A0ABU1NM02_9BURK</name>
<protein>
    <recommendedName>
        <fullName evidence="4">Flp family type IVb pilin</fullName>
    </recommendedName>
</protein>
<evidence type="ECO:0008006" key="4">
    <source>
        <dbReference type="Google" id="ProtNLM"/>
    </source>
</evidence>
<evidence type="ECO:0000313" key="3">
    <source>
        <dbReference type="Proteomes" id="UP001184230"/>
    </source>
</evidence>
<dbReference type="EMBL" id="JAVDRF010000013">
    <property type="protein sequence ID" value="MDR6539055.1"/>
    <property type="molecule type" value="Genomic_DNA"/>
</dbReference>
<keyword evidence="1" id="KW-0472">Membrane</keyword>
<reference evidence="2 3" key="1">
    <citation type="submission" date="2023-07" db="EMBL/GenBank/DDBJ databases">
        <title>Sorghum-associated microbial communities from plants grown in Nebraska, USA.</title>
        <authorList>
            <person name="Schachtman D."/>
        </authorList>
    </citation>
    <scope>NUCLEOTIDE SEQUENCE [LARGE SCALE GENOMIC DNA]</scope>
    <source>
        <strain evidence="2 3">DS1781</strain>
    </source>
</reference>
<organism evidence="2 3">
    <name type="scientific">Variovorax soli</name>
    <dbReference type="NCBI Taxonomy" id="376815"/>
    <lineage>
        <taxon>Bacteria</taxon>
        <taxon>Pseudomonadati</taxon>
        <taxon>Pseudomonadota</taxon>
        <taxon>Betaproteobacteria</taxon>
        <taxon>Burkholderiales</taxon>
        <taxon>Comamonadaceae</taxon>
        <taxon>Variovorax</taxon>
    </lineage>
</organism>
<dbReference type="Proteomes" id="UP001184230">
    <property type="component" value="Unassembled WGS sequence"/>
</dbReference>